<dbReference type="AlphaFoldDB" id="A0A7M7NQ25"/>
<dbReference type="OrthoDB" id="6502630at2759"/>
<evidence type="ECO:0000256" key="1">
    <source>
        <dbReference type="ARBA" id="ARBA00004604"/>
    </source>
</evidence>
<dbReference type="EnsemblMetazoa" id="XM_030983896">
    <property type="protein sequence ID" value="XP_030839756"/>
    <property type="gene ID" value="LOC105436886"/>
</dbReference>
<evidence type="ECO:0000256" key="2">
    <source>
        <dbReference type="ARBA" id="ARBA00022552"/>
    </source>
</evidence>
<evidence type="ECO:0000256" key="4">
    <source>
        <dbReference type="ARBA" id="ARBA00023159"/>
    </source>
</evidence>
<dbReference type="InterPro" id="IPR036322">
    <property type="entry name" value="WD40_repeat_dom_sf"/>
</dbReference>
<evidence type="ECO:0000256" key="5">
    <source>
        <dbReference type="ARBA" id="ARBA00023163"/>
    </source>
</evidence>
<dbReference type="OMA" id="IPYNCEV"/>
<evidence type="ECO:0000259" key="8">
    <source>
        <dbReference type="Pfam" id="PF08168"/>
    </source>
</evidence>
<accession>A0A7M7NQ25</accession>
<keyword evidence="4" id="KW-0010">Activator</keyword>
<keyword evidence="2" id="KW-0698">rRNA processing</keyword>
<proteinExistence type="predicted"/>
<evidence type="ECO:0000313" key="11">
    <source>
        <dbReference type="Proteomes" id="UP000007110"/>
    </source>
</evidence>
<keyword evidence="3" id="KW-0805">Transcription regulation</keyword>
<evidence type="ECO:0000259" key="9">
    <source>
        <dbReference type="Pfam" id="PF20998"/>
    </source>
</evidence>
<reference evidence="10" key="2">
    <citation type="submission" date="2021-01" db="UniProtKB">
        <authorList>
            <consortium name="EnsemblMetazoa"/>
        </authorList>
    </citation>
    <scope>IDENTIFICATION</scope>
</reference>
<dbReference type="CTD" id="25926"/>
<dbReference type="InParanoid" id="A0A7M7NQ25"/>
<dbReference type="Pfam" id="PF20998">
    <property type="entry name" value="Nol11_C"/>
    <property type="match status" value="1"/>
</dbReference>
<feature type="domain" description="Nucleolar protein 11 N-terminal" evidence="8">
    <location>
        <begin position="10"/>
        <end position="131"/>
    </location>
</feature>
<dbReference type="Pfam" id="PF08168">
    <property type="entry name" value="NOL11_N"/>
    <property type="match status" value="1"/>
</dbReference>
<sequence length="698" mass="76996">MVHIAAGIPLLTVTDGTEILGVIEKCKADTFLLTSNRSITIFKPQDPKPLQSWVNKPSSRFTCPAVYIQETDEFVAVVNDKQIYKWSSENATPFTQKPKTLKSAVSRILIQERGNPLLLMSNGSVRLLDDAVGGSRAVEKGFLEEGEEIRDAWIWRKGADENITSYIICLVQNSLTKKKSILLLPVQPGEKQHDKSGDDVMRLQLDDPINKACPLESATLFTDETTAVLHTLWDGGRLCSTSITESDLRRYKDSPTLSCHHRCTINGSTGKVRIAAIDDTHVAVAGMQSKTTKDKLEASLCIWETGFGTLQIHHALGLEDGDGDGTPLFLGEVNGHLLLATRRTVMLHRYECSDGTLAAALGRLAGPGPGLHQDLPILGLDWTSSLLEESPIKKPKGRKSTAGTKTQTQSKDSDGQTSLLLNSILDESNTQTSKVFSGLVEKYMKACRGDQPDSTALMLILKHVVKRVETNPKFWCPETLHHVITTKAVAASSCPEFIAMLARKQEVSLLLDCLQCMRDVPELILMQCLQVFLSIDEDKLPSSRQTTETEHSDVHEVMSPVRRTYVDEVLCKPFTDAFLLDAVKHLPFKEVTSLLRYLHFLLTASSPGGDDSSSLVSMDNVVDWIGAMLDAHFAQLVLLPEARPLLTHLQNAVKDQVQFSSELNVVRNLLHHTHGARSHIKATPSNAAKSYSIEVLKM</sequence>
<dbReference type="InterPro" id="IPR012584">
    <property type="entry name" value="NOL11_N"/>
</dbReference>
<evidence type="ECO:0008006" key="12">
    <source>
        <dbReference type="Google" id="ProtNLM"/>
    </source>
</evidence>
<evidence type="ECO:0000313" key="10">
    <source>
        <dbReference type="EnsemblMetazoa" id="XP_030839756"/>
    </source>
</evidence>
<reference evidence="11" key="1">
    <citation type="submission" date="2015-02" db="EMBL/GenBank/DDBJ databases">
        <title>Genome sequencing for Strongylocentrotus purpuratus.</title>
        <authorList>
            <person name="Murali S."/>
            <person name="Liu Y."/>
            <person name="Vee V."/>
            <person name="English A."/>
            <person name="Wang M."/>
            <person name="Skinner E."/>
            <person name="Han Y."/>
            <person name="Muzny D.M."/>
            <person name="Worley K.C."/>
            <person name="Gibbs R.A."/>
        </authorList>
    </citation>
    <scope>NUCLEOTIDE SEQUENCE</scope>
</reference>
<name>A0A7M7NQ25_STRPU</name>
<keyword evidence="11" id="KW-1185">Reference proteome</keyword>
<evidence type="ECO:0000256" key="3">
    <source>
        <dbReference type="ARBA" id="ARBA00023015"/>
    </source>
</evidence>
<dbReference type="GO" id="GO:0030490">
    <property type="term" value="P:maturation of SSU-rRNA"/>
    <property type="evidence" value="ECO:0000318"/>
    <property type="project" value="GO_Central"/>
</dbReference>
<dbReference type="InterPro" id="IPR042859">
    <property type="entry name" value="NOL11"/>
</dbReference>
<dbReference type="PANTHER" id="PTHR15633">
    <property type="entry name" value="NUCLEOLAR PROTEIN 11"/>
    <property type="match status" value="1"/>
</dbReference>
<evidence type="ECO:0000256" key="6">
    <source>
        <dbReference type="ARBA" id="ARBA00023242"/>
    </source>
</evidence>
<evidence type="ECO:0000256" key="7">
    <source>
        <dbReference type="SAM" id="MobiDB-lite"/>
    </source>
</evidence>
<comment type="subcellular location">
    <subcellularLocation>
        <location evidence="1">Nucleus</location>
        <location evidence="1">Nucleolus</location>
    </subcellularLocation>
</comment>
<dbReference type="SUPFAM" id="SSF50978">
    <property type="entry name" value="WD40 repeat-like"/>
    <property type="match status" value="1"/>
</dbReference>
<dbReference type="GeneID" id="105436886"/>
<feature type="compositionally biased region" description="Polar residues" evidence="7">
    <location>
        <begin position="401"/>
        <end position="415"/>
    </location>
</feature>
<dbReference type="FunCoup" id="A0A7M7NQ25">
    <property type="interactions" value="1746"/>
</dbReference>
<feature type="region of interest" description="Disordered" evidence="7">
    <location>
        <begin position="391"/>
        <end position="415"/>
    </location>
</feature>
<dbReference type="RefSeq" id="XP_030839756.1">
    <property type="nucleotide sequence ID" value="XM_030983896.1"/>
</dbReference>
<dbReference type="Proteomes" id="UP000007110">
    <property type="component" value="Unassembled WGS sequence"/>
</dbReference>
<keyword evidence="6" id="KW-0539">Nucleus</keyword>
<dbReference type="InterPro" id="IPR048897">
    <property type="entry name" value="Nol11_C"/>
</dbReference>
<dbReference type="GO" id="GO:0005730">
    <property type="term" value="C:nucleolus"/>
    <property type="evidence" value="ECO:0000318"/>
    <property type="project" value="GO_Central"/>
</dbReference>
<dbReference type="KEGG" id="spu:105436886"/>
<feature type="domain" description="Nucleolar protein 11 C-terminal" evidence="9">
    <location>
        <begin position="480"/>
        <end position="697"/>
    </location>
</feature>
<protein>
    <recommendedName>
        <fullName evidence="12">Nucleolar protein 11</fullName>
    </recommendedName>
</protein>
<keyword evidence="5" id="KW-0804">Transcription</keyword>
<organism evidence="10 11">
    <name type="scientific">Strongylocentrotus purpuratus</name>
    <name type="common">Purple sea urchin</name>
    <dbReference type="NCBI Taxonomy" id="7668"/>
    <lineage>
        <taxon>Eukaryota</taxon>
        <taxon>Metazoa</taxon>
        <taxon>Echinodermata</taxon>
        <taxon>Eleutherozoa</taxon>
        <taxon>Echinozoa</taxon>
        <taxon>Echinoidea</taxon>
        <taxon>Euechinoidea</taxon>
        <taxon>Echinacea</taxon>
        <taxon>Camarodonta</taxon>
        <taxon>Echinidea</taxon>
        <taxon>Strongylocentrotidae</taxon>
        <taxon>Strongylocentrotus</taxon>
    </lineage>
</organism>
<dbReference type="PANTHER" id="PTHR15633:SF2">
    <property type="entry name" value="NUCLEOLAR PROTEIN 11"/>
    <property type="match status" value="1"/>
</dbReference>